<dbReference type="AlphaFoldDB" id="A0A0R0LYW5"/>
<protein>
    <submittedName>
        <fullName evidence="1">Uncharacterized protein</fullName>
    </submittedName>
</protein>
<evidence type="ECO:0000313" key="2">
    <source>
        <dbReference type="Proteomes" id="UP000051530"/>
    </source>
</evidence>
<sequence length="57" mass="6693">MKILLIIKLIKMVERQDNKYALLKIKKSTMTYFLYQSQGIKKTFCLPLILSVTSLNQ</sequence>
<keyword evidence="2" id="KW-1185">Reference proteome</keyword>
<dbReference type="EMBL" id="LGUB01000067">
    <property type="protein sequence ID" value="KRH94489.1"/>
    <property type="molecule type" value="Genomic_DNA"/>
</dbReference>
<comment type="caution">
    <text evidence="1">The sequence shown here is derived from an EMBL/GenBank/DDBJ whole genome shotgun (WGS) entry which is preliminary data.</text>
</comment>
<proteinExistence type="predicted"/>
<name>A0A0R0LYW5_9MICR</name>
<gene>
    <name evidence="1" type="ORF">M153_2400004272</name>
</gene>
<dbReference type="Proteomes" id="UP000051530">
    <property type="component" value="Unassembled WGS sequence"/>
</dbReference>
<accession>A0A0R0LYW5</accession>
<organism evidence="1 2">
    <name type="scientific">Pseudoloma neurophilia</name>
    <dbReference type="NCBI Taxonomy" id="146866"/>
    <lineage>
        <taxon>Eukaryota</taxon>
        <taxon>Fungi</taxon>
        <taxon>Fungi incertae sedis</taxon>
        <taxon>Microsporidia</taxon>
        <taxon>Pseudoloma</taxon>
    </lineage>
</organism>
<dbReference type="VEuPathDB" id="MicrosporidiaDB:M153_2400004272"/>
<reference evidence="1 2" key="1">
    <citation type="submission" date="2015-07" db="EMBL/GenBank/DDBJ databases">
        <title>The genome of Pseudoloma neurophilia, a relevant intracellular parasite of the zebrafish.</title>
        <authorList>
            <person name="Ndikumana S."/>
            <person name="Pelin A."/>
            <person name="Sanders J."/>
            <person name="Corradi N."/>
        </authorList>
    </citation>
    <scope>NUCLEOTIDE SEQUENCE [LARGE SCALE GENOMIC DNA]</scope>
    <source>
        <strain evidence="1 2">MK1</strain>
    </source>
</reference>
<evidence type="ECO:0000313" key="1">
    <source>
        <dbReference type="EMBL" id="KRH94489.1"/>
    </source>
</evidence>